<dbReference type="Pfam" id="PF12110">
    <property type="entry name" value="Nup96"/>
    <property type="match status" value="1"/>
</dbReference>
<evidence type="ECO:0000259" key="2">
    <source>
        <dbReference type="Pfam" id="PF12110"/>
    </source>
</evidence>
<organism evidence="3 4">
    <name type="scientific">Thecamonas trahens ATCC 50062</name>
    <dbReference type="NCBI Taxonomy" id="461836"/>
    <lineage>
        <taxon>Eukaryota</taxon>
        <taxon>Apusozoa</taxon>
        <taxon>Apusomonadida</taxon>
        <taxon>Apusomonadidae</taxon>
        <taxon>Thecamonas</taxon>
    </lineage>
</organism>
<reference evidence="3 4" key="1">
    <citation type="submission" date="2010-05" db="EMBL/GenBank/DDBJ databases">
        <title>The Genome Sequence of Thecamonas trahens ATCC 50062.</title>
        <authorList>
            <consortium name="The Broad Institute Genome Sequencing Platform"/>
            <person name="Russ C."/>
            <person name="Cuomo C."/>
            <person name="Shea T."/>
            <person name="Young S.K."/>
            <person name="Zeng Q."/>
            <person name="Koehrsen M."/>
            <person name="Haas B."/>
            <person name="Borodovsky M."/>
            <person name="Guigo R."/>
            <person name="Alvarado L."/>
            <person name="Berlin A."/>
            <person name="Bochicchio J."/>
            <person name="Borenstein D."/>
            <person name="Chapman S."/>
            <person name="Chen Z."/>
            <person name="Freedman E."/>
            <person name="Gellesch M."/>
            <person name="Goldberg J."/>
            <person name="Griggs A."/>
            <person name="Gujja S."/>
            <person name="Heilman E."/>
            <person name="Heiman D."/>
            <person name="Hepburn T."/>
            <person name="Howarth C."/>
            <person name="Jen D."/>
            <person name="Larson L."/>
            <person name="Mehta T."/>
            <person name="Park D."/>
            <person name="Pearson M."/>
            <person name="Roberts A."/>
            <person name="Saif S."/>
            <person name="Shenoy N."/>
            <person name="Sisk P."/>
            <person name="Stolte C."/>
            <person name="Sykes S."/>
            <person name="Thomson T."/>
            <person name="Walk T."/>
            <person name="White J."/>
            <person name="Yandava C."/>
            <person name="Burger G."/>
            <person name="Gray M.W."/>
            <person name="Holland P.W.H."/>
            <person name="King N."/>
            <person name="Lang F.B.F."/>
            <person name="Roger A.J."/>
            <person name="Ruiz-Trillo I."/>
            <person name="Lander E."/>
            <person name="Nusbaum C."/>
        </authorList>
    </citation>
    <scope>NUCLEOTIDE SEQUENCE [LARGE SCALE GENOMIC DNA]</scope>
    <source>
        <strain evidence="3 4">ATCC 50062</strain>
    </source>
</reference>
<dbReference type="InterPro" id="IPR021967">
    <property type="entry name" value="Nup98_C"/>
</dbReference>
<feature type="compositionally biased region" description="Low complexity" evidence="1">
    <location>
        <begin position="138"/>
        <end position="156"/>
    </location>
</feature>
<dbReference type="GeneID" id="25568316"/>
<accession>A0A0L0DPF7</accession>
<feature type="non-terminal residue" evidence="3">
    <location>
        <position position="1"/>
    </location>
</feature>
<dbReference type="RefSeq" id="XP_013754005.1">
    <property type="nucleotide sequence ID" value="XM_013898551.1"/>
</dbReference>
<feature type="region of interest" description="Disordered" evidence="1">
    <location>
        <begin position="1"/>
        <end position="59"/>
    </location>
</feature>
<dbReference type="EMBL" id="GL349486">
    <property type="protein sequence ID" value="KNC54189.1"/>
    <property type="molecule type" value="Genomic_DNA"/>
</dbReference>
<name>A0A0L0DPF7_THETB</name>
<dbReference type="OrthoDB" id="3797628at2759"/>
<feature type="compositionally biased region" description="Low complexity" evidence="1">
    <location>
        <begin position="41"/>
        <end position="57"/>
    </location>
</feature>
<gene>
    <name evidence="3" type="ORF">AMSG_09976</name>
</gene>
<sequence>SGSGSGSDSGSAAMSAHKYPATPAQTRKPAVSAVSTGKRFGLSPMSDSASSLSDDGSGAVGMDVVEQVVRLAASPGPEPASGMEPLPAALKHSPTKTHLMQATFFGGDDSEDATGPAPGSAPGPAPIFPWARPAGGVSTPSRGSPAPATTPAPDASRVLGGRVAVSSPSWTQYGSPLKPAGNGAAASRRTAAAVRVAEQSAQTAAEVAASAASFVPRDHVAPPREASLAHGLEGSTFDAGLAMARSFRVSWGPGGLIAFPVVGRVAQRGAGSAASRLLDVGGAKAGVYGGPSFFNAKVTRVVVNGDTGVVASGSAGDALGPRTLDEIAGSDALRPYLVSFLEQYDKAEYAEAWVAMGAYAASGDEATRSSLGVALYARYVECATASLPDVAIAIERHARAEGLTSEAVMRSANVSLFAGVRGIVGEFLSSAWIGAFLDSDEGAAMSAAAAVSREYLPLLEVALATSWVGADDMPNAAPEAGIVSAGELVDALPEYVTALEASVAVAGADLSLLHMQQVYELVDALWGHASSVIDGYGAPDGPAAGQSALSLPSPEAKALEVYHDSVKRTTQLSEWLARAVSAAVEAHANAAGNELDGAEVLLEQLFAALSGCQLSTAAQHALALRDFRLATVLAQTPGSPTNTADVAAQLALWRELGADKYVAPKLFRIYALLAGDAVTTAAGLDWKRALGLQLWFGSAPNATIASVLDAYTREWRNPTLDLVAPPLAHYLESGAVAPEANSAAEAAAAVAALADEPARLDTAYHLLHLYCGEGGDALEKVLLPTTASQWGLDERMPWTLYRILRGLGYADLRPAQAYKLHGSFAAQLENVGLWEWGVFVLLHLPEGERRRAAVLALLERHVRPESLTPERQSFLVETLGLPRAWLHHASAVAALYDGDYEAVARHWLEAGEPSRAHEVIVSKLAPQAVLDEDSGVVLELLEAVEAEADRVSGWAARGWVFLTYLRAVPEVEFIVVQLPDELSALKASNATSGQRQLHTQLVELDGQLSHLAMVLSQSEWAAFAATALVVQVCGTEMATRTALLLARIKATLQAVNDSVALSQLSDSLSSANMMHGSGMLQVELALSAPLPPNYRISVLNNMAYEYAKMIEV</sequence>
<proteinExistence type="predicted"/>
<protein>
    <recommendedName>
        <fullName evidence="2">Nuclear pore complex protein NUP96 C-terminal domain-containing protein</fullName>
    </recommendedName>
</protein>
<dbReference type="Proteomes" id="UP000054408">
    <property type="component" value="Unassembled WGS sequence"/>
</dbReference>
<feature type="region of interest" description="Disordered" evidence="1">
    <location>
        <begin position="106"/>
        <end position="158"/>
    </location>
</feature>
<evidence type="ECO:0000256" key="1">
    <source>
        <dbReference type="SAM" id="MobiDB-lite"/>
    </source>
</evidence>
<keyword evidence="4" id="KW-1185">Reference proteome</keyword>
<dbReference type="Gene3D" id="1.25.40.690">
    <property type="match status" value="1"/>
</dbReference>
<dbReference type="AlphaFoldDB" id="A0A0L0DPF7"/>
<feature type="domain" description="Nuclear pore complex protein NUP96 C-terminal" evidence="2">
    <location>
        <begin position="603"/>
        <end position="892"/>
    </location>
</feature>
<evidence type="ECO:0000313" key="3">
    <source>
        <dbReference type="EMBL" id="KNC54189.1"/>
    </source>
</evidence>
<evidence type="ECO:0000313" key="4">
    <source>
        <dbReference type="Proteomes" id="UP000054408"/>
    </source>
</evidence>
<dbReference type="eggNOG" id="KOG0845">
    <property type="taxonomic scope" value="Eukaryota"/>
</dbReference>
<dbReference type="STRING" id="461836.A0A0L0DPF7"/>